<sequence length="142" mass="14736">MMNFLAILTILILSLSLTTSFLLNVSPFPSNVVSSIVSSSSSTSLSSSVDDGISRSSFLKNAAPAALISTIGLVGGVESCSAKGSDAGTKSDPKYTNCMSLCLFSCQKPKGVDQKSRAECIPPCKSECASSKEQLMIGTPKQ</sequence>
<accession>A0A9W7F6D3</accession>
<dbReference type="AlphaFoldDB" id="A0A9W7F6D3"/>
<evidence type="ECO:0000256" key="1">
    <source>
        <dbReference type="SAM" id="SignalP"/>
    </source>
</evidence>
<comment type="caution">
    <text evidence="2">The sequence shown here is derived from an EMBL/GenBank/DDBJ whole genome shotgun (WGS) entry which is preliminary data.</text>
</comment>
<reference evidence="3" key="1">
    <citation type="journal article" date="2023" name="Commun. Biol.">
        <title>Genome analysis of Parmales, the sister group of diatoms, reveals the evolutionary specialization of diatoms from phago-mixotrophs to photoautotrophs.</title>
        <authorList>
            <person name="Ban H."/>
            <person name="Sato S."/>
            <person name="Yoshikawa S."/>
            <person name="Yamada K."/>
            <person name="Nakamura Y."/>
            <person name="Ichinomiya M."/>
            <person name="Sato N."/>
            <person name="Blanc-Mathieu R."/>
            <person name="Endo H."/>
            <person name="Kuwata A."/>
            <person name="Ogata H."/>
        </authorList>
    </citation>
    <scope>NUCLEOTIDE SEQUENCE [LARGE SCALE GENOMIC DNA]</scope>
    <source>
        <strain evidence="3">NIES 3699</strain>
    </source>
</reference>
<proteinExistence type="predicted"/>
<evidence type="ECO:0000313" key="3">
    <source>
        <dbReference type="Proteomes" id="UP001165160"/>
    </source>
</evidence>
<name>A0A9W7F6D3_9STRA</name>
<feature type="signal peptide" evidence="1">
    <location>
        <begin position="1"/>
        <end position="20"/>
    </location>
</feature>
<evidence type="ECO:0000313" key="2">
    <source>
        <dbReference type="EMBL" id="GMI04974.1"/>
    </source>
</evidence>
<protein>
    <submittedName>
        <fullName evidence="2">Uncharacterized protein</fullName>
    </submittedName>
</protein>
<organism evidence="2 3">
    <name type="scientific">Triparma verrucosa</name>
    <dbReference type="NCBI Taxonomy" id="1606542"/>
    <lineage>
        <taxon>Eukaryota</taxon>
        <taxon>Sar</taxon>
        <taxon>Stramenopiles</taxon>
        <taxon>Ochrophyta</taxon>
        <taxon>Bolidophyceae</taxon>
        <taxon>Parmales</taxon>
        <taxon>Triparmaceae</taxon>
        <taxon>Triparma</taxon>
    </lineage>
</organism>
<dbReference type="EMBL" id="BRXX01000324">
    <property type="protein sequence ID" value="GMI04974.1"/>
    <property type="molecule type" value="Genomic_DNA"/>
</dbReference>
<feature type="chain" id="PRO_5040909775" evidence="1">
    <location>
        <begin position="21"/>
        <end position="142"/>
    </location>
</feature>
<dbReference type="Proteomes" id="UP001165160">
    <property type="component" value="Unassembled WGS sequence"/>
</dbReference>
<keyword evidence="3" id="KW-1185">Reference proteome</keyword>
<gene>
    <name evidence="2" type="ORF">TrVE_jg8171</name>
</gene>
<keyword evidence="1" id="KW-0732">Signal</keyword>